<dbReference type="InterPro" id="IPR019931">
    <property type="entry name" value="LPXTG_anchor"/>
</dbReference>
<dbReference type="KEGG" id="wei:EQG49_03670"/>
<keyword evidence="9" id="KW-1185">Reference proteome</keyword>
<protein>
    <submittedName>
        <fullName evidence="8">LPXTG cell wall anchor domain-containing protein</fullName>
    </submittedName>
</protein>
<feature type="compositionally biased region" description="Polar residues" evidence="5">
    <location>
        <begin position="776"/>
        <end position="797"/>
    </location>
</feature>
<keyword evidence="2" id="KW-0964">Secreted</keyword>
<evidence type="ECO:0000259" key="7">
    <source>
        <dbReference type="PROSITE" id="PS50847"/>
    </source>
</evidence>
<evidence type="ECO:0000256" key="3">
    <source>
        <dbReference type="ARBA" id="ARBA00022729"/>
    </source>
</evidence>
<dbReference type="EMBL" id="CP037940">
    <property type="protein sequence ID" value="QBO35619.1"/>
    <property type="molecule type" value="Genomic_DNA"/>
</dbReference>
<keyword evidence="6" id="KW-1133">Transmembrane helix</keyword>
<evidence type="ECO:0000256" key="6">
    <source>
        <dbReference type="SAM" id="Phobius"/>
    </source>
</evidence>
<keyword evidence="4" id="KW-0572">Peptidoglycan-anchor</keyword>
<reference evidence="9" key="1">
    <citation type="submission" date="2019-03" db="EMBL/GenBank/DDBJ databases">
        <title>Weissella sp. 26KH-42 Genome sequencing.</title>
        <authorList>
            <person name="Heo J."/>
            <person name="Kim S.-J."/>
            <person name="Kim J.-S."/>
            <person name="Hong S.-B."/>
            <person name="Kwon S.-W."/>
        </authorList>
    </citation>
    <scope>NUCLEOTIDE SEQUENCE [LARGE SCALE GENOMIC DNA]</scope>
    <source>
        <strain evidence="9">26KH-42</strain>
    </source>
</reference>
<sequence length="828" mass="85736">MTVNEKDLKMQTTEDTEIKNAKNSKNTKIWLGAGVAAASMFMMSNSNIAGVSADSTSGSNDGNTQDDSDAQAAVTAQGVDEGQTANYENATSTQTGYKTEHNTVNVNYSNAVSKEDAVKHFDGVTKAAAKYGAGTRVGKQTIGKAAGVKLNASTVYDEDEPTSVEKTDDQNATVSLPVKATTGAKKDKINIKLHANIAADKDADDTTATEKIADTTAVATTQAATPAVQAEASTPAVQADTAATPVVQAAVATPVVTTASVTALKTAAPAVAATDSLADLQAKTEAKAIADYTNANPDQEDIQLDGATTMGNSTSLADVPADLQAAGLFNDQTTTSDPKTSYVDPTKDVAADTDVTVTGQQTFTNVDMVPGLPAGSYTSTTSTVPVDTTPVFKDQLTPGSNAVATGSTAVVSGGSGLTQAAADALKGTFNDAKVVASSSTTTAPISVLNSDSQQSVNTGDGTTKGTFNSNITVQITQDAVNSGAFDQAINPASSSYNPQLVAQIFNALNIQFNGIPAQGTYNAGSININGKVYTGYYDIPAVAGGRHAIVVIDWNNYNGSFYTHHASMFELAAGSDDQDFATGASNYGMDFRMSVQAPAQLFDVVRPTYTSTKQETKVTYTQYTYTTTTHDYTWFNAKATGKDKVPDTPITPEVPAEPDTPTNPEVPAKPDTPTNPEVPAEPDTPTNPEIPGEPVTPEAPLTPFPNEDITRTPGEDVPVPPTSNIPEDIKKVAPSTPKKAPLISEVATTPTATVGGGTTITTAMPTNLATNVETKTATTPLSSATGSNQNRLPQTGESKSDNWLAALGVTLLGFLGLGAAKRRKKGDK</sequence>
<keyword evidence="3" id="KW-0732">Signal</keyword>
<feature type="compositionally biased region" description="Polar residues" evidence="5">
    <location>
        <begin position="83"/>
        <end position="98"/>
    </location>
</feature>
<evidence type="ECO:0000313" key="8">
    <source>
        <dbReference type="EMBL" id="QBO35619.1"/>
    </source>
</evidence>
<organism evidence="8 9">
    <name type="scientific">Periweissella cryptocerci</name>
    <dbReference type="NCBI Taxonomy" id="2506420"/>
    <lineage>
        <taxon>Bacteria</taxon>
        <taxon>Bacillati</taxon>
        <taxon>Bacillota</taxon>
        <taxon>Bacilli</taxon>
        <taxon>Lactobacillales</taxon>
        <taxon>Lactobacillaceae</taxon>
        <taxon>Periweissella</taxon>
    </lineage>
</organism>
<evidence type="ECO:0000256" key="5">
    <source>
        <dbReference type="SAM" id="MobiDB-lite"/>
    </source>
</evidence>
<keyword evidence="1" id="KW-0134">Cell wall</keyword>
<name>A0A4P6YSE3_9LACO</name>
<evidence type="ECO:0000256" key="2">
    <source>
        <dbReference type="ARBA" id="ARBA00022525"/>
    </source>
</evidence>
<gene>
    <name evidence="8" type="ORF">EQG49_03670</name>
</gene>
<feature type="compositionally biased region" description="Polar residues" evidence="5">
    <location>
        <begin position="52"/>
        <end position="63"/>
    </location>
</feature>
<keyword evidence="6" id="KW-0472">Membrane</keyword>
<feature type="region of interest" description="Disordered" evidence="5">
    <location>
        <begin position="776"/>
        <end position="798"/>
    </location>
</feature>
<feature type="domain" description="Gram-positive cocci surface proteins LPxTG" evidence="7">
    <location>
        <begin position="792"/>
        <end position="828"/>
    </location>
</feature>
<dbReference type="NCBIfam" id="TIGR01167">
    <property type="entry name" value="LPXTG_anchor"/>
    <property type="match status" value="1"/>
</dbReference>
<dbReference type="RefSeq" id="WP_133362698.1">
    <property type="nucleotide sequence ID" value="NZ_CP037940.1"/>
</dbReference>
<dbReference type="PROSITE" id="PS50847">
    <property type="entry name" value="GRAM_POS_ANCHORING"/>
    <property type="match status" value="1"/>
</dbReference>
<proteinExistence type="predicted"/>
<feature type="transmembrane region" description="Helical" evidence="6">
    <location>
        <begin position="803"/>
        <end position="820"/>
    </location>
</feature>
<evidence type="ECO:0000256" key="1">
    <source>
        <dbReference type="ARBA" id="ARBA00022512"/>
    </source>
</evidence>
<dbReference type="Pfam" id="PF00746">
    <property type="entry name" value="Gram_pos_anchor"/>
    <property type="match status" value="1"/>
</dbReference>
<evidence type="ECO:0000256" key="4">
    <source>
        <dbReference type="ARBA" id="ARBA00023088"/>
    </source>
</evidence>
<feature type="region of interest" description="Disordered" evidence="5">
    <location>
        <begin position="640"/>
        <end position="737"/>
    </location>
</feature>
<evidence type="ECO:0000313" key="9">
    <source>
        <dbReference type="Proteomes" id="UP000292886"/>
    </source>
</evidence>
<dbReference type="Proteomes" id="UP000292886">
    <property type="component" value="Chromosome"/>
</dbReference>
<accession>A0A4P6YSE3</accession>
<dbReference type="AlphaFoldDB" id="A0A4P6YSE3"/>
<feature type="region of interest" description="Disordered" evidence="5">
    <location>
        <begin position="52"/>
        <end position="98"/>
    </location>
</feature>
<keyword evidence="6" id="KW-0812">Transmembrane</keyword>